<dbReference type="RefSeq" id="WP_041063986.1">
    <property type="nucleotide sequence ID" value="NZ_JXAL01000021.1"/>
</dbReference>
<proteinExistence type="inferred from homology"/>
<dbReference type="InterPro" id="IPR036663">
    <property type="entry name" value="Fumarylacetoacetase_C_sf"/>
</dbReference>
<dbReference type="Gene3D" id="3.90.850.10">
    <property type="entry name" value="Fumarylacetoacetase-like, C-terminal domain"/>
    <property type="match status" value="1"/>
</dbReference>
<evidence type="ECO:0000256" key="1">
    <source>
        <dbReference type="ARBA" id="ARBA00010211"/>
    </source>
</evidence>
<dbReference type="PANTHER" id="PTHR42796">
    <property type="entry name" value="FUMARYLACETOACETATE HYDROLASE DOMAIN-CONTAINING PROTEIN 2A-RELATED"/>
    <property type="match status" value="1"/>
</dbReference>
<dbReference type="EMBL" id="JXAL01000021">
    <property type="protein sequence ID" value="KIL35493.1"/>
    <property type="molecule type" value="Genomic_DNA"/>
</dbReference>
<reference evidence="4 5" key="1">
    <citation type="submission" date="2014-12" db="EMBL/GenBank/DDBJ databases">
        <title>Draft genome sequence of Cohnella kolymensis strain B-2846.</title>
        <authorList>
            <person name="Karlyshev A.V."/>
            <person name="Kudryashova E.B."/>
        </authorList>
    </citation>
    <scope>NUCLEOTIDE SEQUENCE [LARGE SCALE GENOMIC DNA]</scope>
    <source>
        <strain evidence="4 5">VKM B-2846</strain>
    </source>
</reference>
<dbReference type="Pfam" id="PF01557">
    <property type="entry name" value="FAA_hydrolase"/>
    <property type="match status" value="1"/>
</dbReference>
<keyword evidence="5" id="KW-1185">Reference proteome</keyword>
<accession>A0ABR5A4D4</accession>
<dbReference type="GO" id="GO:0016787">
    <property type="term" value="F:hydrolase activity"/>
    <property type="evidence" value="ECO:0007669"/>
    <property type="project" value="UniProtKB-KW"/>
</dbReference>
<comment type="similarity">
    <text evidence="1">Belongs to the FAH family.</text>
</comment>
<sequence>MKLVQFREKTGLDTSLRLGALVSHDRICELKFQGTMKDLIDAWEKDAEYKSRVERDIAGAVTTRTVSEVQLCAPLTDPEKLIFVGLNYVDHAAESNMSVPEKPVLFTKFNNSIIGSDESVIIPSEVKQCDYEVELAVVIGRTAKCVSEDNALDYVFGYTVINDVSARDIQLTEGQWTRGKAIDTFAPLGPHIVTADEISDVHNLDIRLTLNGEIMQNANTKDLIFNVPYLVSFLSRTITLKPGDVISTGTPPGVGLGRTPPVWLKDGDVTEANIQGIGTLRNRFKGE</sequence>
<dbReference type="PANTHER" id="PTHR42796:SF4">
    <property type="entry name" value="FUMARYLACETOACETATE HYDROLASE DOMAIN-CONTAINING PROTEIN 2A"/>
    <property type="match status" value="1"/>
</dbReference>
<dbReference type="SUPFAM" id="SSF56529">
    <property type="entry name" value="FAH"/>
    <property type="match status" value="1"/>
</dbReference>
<dbReference type="InterPro" id="IPR011234">
    <property type="entry name" value="Fumarylacetoacetase-like_C"/>
</dbReference>
<protein>
    <submittedName>
        <fullName evidence="4">Fumarylacetoacetate hydrolase</fullName>
    </submittedName>
</protein>
<keyword evidence="4" id="KW-0378">Hydrolase</keyword>
<organism evidence="4 5">
    <name type="scientific">Cohnella kolymensis</name>
    <dbReference type="NCBI Taxonomy" id="1590652"/>
    <lineage>
        <taxon>Bacteria</taxon>
        <taxon>Bacillati</taxon>
        <taxon>Bacillota</taxon>
        <taxon>Bacilli</taxon>
        <taxon>Bacillales</taxon>
        <taxon>Paenibacillaceae</taxon>
        <taxon>Cohnella</taxon>
    </lineage>
</organism>
<gene>
    <name evidence="4" type="ORF">SD71_13345</name>
</gene>
<name>A0ABR5A4D4_9BACL</name>
<evidence type="ECO:0000313" key="4">
    <source>
        <dbReference type="EMBL" id="KIL35493.1"/>
    </source>
</evidence>
<feature type="domain" description="Fumarylacetoacetase-like C-terminal" evidence="3">
    <location>
        <begin position="81"/>
        <end position="284"/>
    </location>
</feature>
<evidence type="ECO:0000259" key="3">
    <source>
        <dbReference type="Pfam" id="PF01557"/>
    </source>
</evidence>
<dbReference type="Proteomes" id="UP000054526">
    <property type="component" value="Unassembled WGS sequence"/>
</dbReference>
<evidence type="ECO:0000256" key="2">
    <source>
        <dbReference type="ARBA" id="ARBA00022723"/>
    </source>
</evidence>
<comment type="caution">
    <text evidence="4">The sequence shown here is derived from an EMBL/GenBank/DDBJ whole genome shotgun (WGS) entry which is preliminary data.</text>
</comment>
<evidence type="ECO:0000313" key="5">
    <source>
        <dbReference type="Proteomes" id="UP000054526"/>
    </source>
</evidence>
<dbReference type="InterPro" id="IPR051121">
    <property type="entry name" value="FAH"/>
</dbReference>
<keyword evidence="2" id="KW-0479">Metal-binding</keyword>